<protein>
    <submittedName>
        <fullName evidence="1">Uncharacterized protein</fullName>
    </submittedName>
</protein>
<proteinExistence type="predicted"/>
<dbReference type="EMBL" id="BJOD01000043">
    <property type="protein sequence ID" value="GED27533.1"/>
    <property type="molecule type" value="Genomic_DNA"/>
</dbReference>
<keyword evidence="2" id="KW-1185">Reference proteome</keyword>
<gene>
    <name evidence="1" type="ORF">BAG01nite_36350</name>
</gene>
<accession>A0ABQ0SUK8</accession>
<organism evidence="1 2">
    <name type="scientific">Brevibacillus agri</name>
    <dbReference type="NCBI Taxonomy" id="51101"/>
    <lineage>
        <taxon>Bacteria</taxon>
        <taxon>Bacillati</taxon>
        <taxon>Bacillota</taxon>
        <taxon>Bacilli</taxon>
        <taxon>Bacillales</taxon>
        <taxon>Paenibacillaceae</taxon>
        <taxon>Brevibacillus</taxon>
    </lineage>
</organism>
<evidence type="ECO:0000313" key="2">
    <source>
        <dbReference type="Proteomes" id="UP000317180"/>
    </source>
</evidence>
<sequence length="135" mass="14881">MARTLGVPSVSTRLCFDQEWVARLAAGLCRLLRKPRVREAAVAAFAGLKMGDDRFAVKVEARGKAGKRAAIAECLLHGHDQSKMTAKVAAAVAKALYSQAFPHGVYHIEQLFKLEQMKNWLEQEASLCVTVKESR</sequence>
<reference evidence="1 2" key="1">
    <citation type="submission" date="2019-06" db="EMBL/GenBank/DDBJ databases">
        <title>Whole genome shotgun sequence of Brevibacillus agri NBRC 15538.</title>
        <authorList>
            <person name="Hosoyama A."/>
            <person name="Uohara A."/>
            <person name="Ohji S."/>
            <person name="Ichikawa N."/>
        </authorList>
    </citation>
    <scope>NUCLEOTIDE SEQUENCE [LARGE SCALE GENOMIC DNA]</scope>
    <source>
        <strain evidence="1 2">NBRC 15538</strain>
    </source>
</reference>
<dbReference type="Proteomes" id="UP000317180">
    <property type="component" value="Unassembled WGS sequence"/>
</dbReference>
<comment type="caution">
    <text evidence="1">The sequence shown here is derived from an EMBL/GenBank/DDBJ whole genome shotgun (WGS) entry which is preliminary data.</text>
</comment>
<dbReference type="GeneID" id="89363435"/>
<name>A0ABQ0SUK8_9BACL</name>
<dbReference type="RefSeq" id="WP_307723504.1">
    <property type="nucleotide sequence ID" value="NZ_BJOD01000043.1"/>
</dbReference>
<evidence type="ECO:0000313" key="1">
    <source>
        <dbReference type="EMBL" id="GED27533.1"/>
    </source>
</evidence>